<feature type="domain" description="GST N-terminal" evidence="1">
    <location>
        <begin position="2"/>
        <end position="81"/>
    </location>
</feature>
<dbReference type="SUPFAM" id="SSF47616">
    <property type="entry name" value="GST C-terminal domain-like"/>
    <property type="match status" value="1"/>
</dbReference>
<dbReference type="CDD" id="cd00570">
    <property type="entry name" value="GST_N_family"/>
    <property type="match status" value="1"/>
</dbReference>
<dbReference type="Gene3D" id="3.40.30.10">
    <property type="entry name" value="Glutaredoxin"/>
    <property type="match status" value="1"/>
</dbReference>
<name>A0ABY5DNP5_9ACTN</name>
<reference evidence="2 3" key="1">
    <citation type="submission" date="2022-06" db="EMBL/GenBank/DDBJ databases">
        <title>Paraconexibacter antarcticus.</title>
        <authorList>
            <person name="Kim C.S."/>
        </authorList>
    </citation>
    <scope>NUCLEOTIDE SEQUENCE [LARGE SCALE GENOMIC DNA]</scope>
    <source>
        <strain evidence="2 3">02-257</strain>
    </source>
</reference>
<sequence>MAEHRLITIPISHFCEKARWALERAGVPYVEEPHLQGVHVAHALRRGRSRTVPVLLTADGDVVPESSAIMRWADGQLADPERRLYPVGVAGAEAARLEAWLDGDFGADGRLWMYHETLPAVQTLEASVVHGIPAWERHLFRRGRTPLNAFVCRYLGVNAETAAAALARVDDVFATIGDRLQDGRPYLCGDRLTAADITFAALSAPVICPEQYGSPLPSLDAMPTAYAREVRRLRETPAGRFALALFARERRLVAS</sequence>
<evidence type="ECO:0000313" key="3">
    <source>
        <dbReference type="Proteomes" id="UP001056035"/>
    </source>
</evidence>
<gene>
    <name evidence="2" type="ORF">NBH00_20195</name>
</gene>
<dbReference type="SUPFAM" id="SSF52833">
    <property type="entry name" value="Thioredoxin-like"/>
    <property type="match status" value="1"/>
</dbReference>
<dbReference type="InterPro" id="IPR036249">
    <property type="entry name" value="Thioredoxin-like_sf"/>
</dbReference>
<evidence type="ECO:0000259" key="1">
    <source>
        <dbReference type="PROSITE" id="PS50404"/>
    </source>
</evidence>
<dbReference type="EMBL" id="CP098502">
    <property type="protein sequence ID" value="UTI63651.1"/>
    <property type="molecule type" value="Genomic_DNA"/>
</dbReference>
<accession>A0ABY5DNP5</accession>
<organism evidence="2 3">
    <name type="scientific">Paraconexibacter antarcticus</name>
    <dbReference type="NCBI Taxonomy" id="2949664"/>
    <lineage>
        <taxon>Bacteria</taxon>
        <taxon>Bacillati</taxon>
        <taxon>Actinomycetota</taxon>
        <taxon>Thermoleophilia</taxon>
        <taxon>Solirubrobacterales</taxon>
        <taxon>Paraconexibacteraceae</taxon>
        <taxon>Paraconexibacter</taxon>
    </lineage>
</organism>
<dbReference type="PROSITE" id="PS50404">
    <property type="entry name" value="GST_NTER"/>
    <property type="match status" value="1"/>
</dbReference>
<dbReference type="Gene3D" id="1.20.1050.10">
    <property type="match status" value="2"/>
</dbReference>
<evidence type="ECO:0000313" key="2">
    <source>
        <dbReference type="EMBL" id="UTI63651.1"/>
    </source>
</evidence>
<dbReference type="Proteomes" id="UP001056035">
    <property type="component" value="Chromosome"/>
</dbReference>
<dbReference type="Pfam" id="PF13417">
    <property type="entry name" value="GST_N_3"/>
    <property type="match status" value="1"/>
</dbReference>
<proteinExistence type="predicted"/>
<dbReference type="RefSeq" id="WP_254570376.1">
    <property type="nucleotide sequence ID" value="NZ_CP098502.1"/>
</dbReference>
<dbReference type="InterPro" id="IPR036282">
    <property type="entry name" value="Glutathione-S-Trfase_C_sf"/>
</dbReference>
<dbReference type="InterPro" id="IPR004045">
    <property type="entry name" value="Glutathione_S-Trfase_N"/>
</dbReference>
<keyword evidence="3" id="KW-1185">Reference proteome</keyword>
<protein>
    <submittedName>
        <fullName evidence="2">Glutathione S-transferase</fullName>
    </submittedName>
</protein>
<dbReference type="Pfam" id="PF13410">
    <property type="entry name" value="GST_C_2"/>
    <property type="match status" value="1"/>
</dbReference>